<proteinExistence type="predicted"/>
<organism evidence="2 3">
    <name type="scientific">Pontibacter akesuensis</name>
    <dbReference type="NCBI Taxonomy" id="388950"/>
    <lineage>
        <taxon>Bacteria</taxon>
        <taxon>Pseudomonadati</taxon>
        <taxon>Bacteroidota</taxon>
        <taxon>Cytophagia</taxon>
        <taxon>Cytophagales</taxon>
        <taxon>Hymenobacteraceae</taxon>
        <taxon>Pontibacter</taxon>
    </lineage>
</organism>
<evidence type="ECO:0000313" key="3">
    <source>
        <dbReference type="Proteomes" id="UP000182491"/>
    </source>
</evidence>
<dbReference type="AlphaFoldDB" id="A0A1I7GTT9"/>
<dbReference type="RefSeq" id="WP_068836580.1">
    <property type="nucleotide sequence ID" value="NZ_BMXC01000001.1"/>
</dbReference>
<dbReference type="EMBL" id="FPCA01000001">
    <property type="protein sequence ID" value="SFU51829.1"/>
    <property type="molecule type" value="Genomic_DNA"/>
</dbReference>
<reference evidence="3" key="1">
    <citation type="submission" date="2016-10" db="EMBL/GenBank/DDBJ databases">
        <authorList>
            <person name="Varghese N."/>
        </authorList>
    </citation>
    <scope>NUCLEOTIDE SEQUENCE [LARGE SCALE GENOMIC DNA]</scope>
    <source>
        <strain evidence="3">DSM 18820</strain>
    </source>
</reference>
<keyword evidence="1" id="KW-1133">Transmembrane helix</keyword>
<dbReference type="STRING" id="388950.GCA_001611675_00360"/>
<accession>A0A1I7GTT9</accession>
<name>A0A1I7GTT9_9BACT</name>
<keyword evidence="1" id="KW-0472">Membrane</keyword>
<sequence length="137" mass="15808">MDENEKKNKDIKDQKNWLEWVVFGVSLVLVLSIVTYLGYQAYIHKPVTPKLTAEKFHDPSDNAPNRYRIVLHNKGGETAEEVKVEVRLLRNGEVLEESELGFPFAPQESQREGWVNFRSNTEPQDSVLVHVVSYKKP</sequence>
<protein>
    <submittedName>
        <fullName evidence="2">TIGR02588 family protein</fullName>
    </submittedName>
</protein>
<keyword evidence="1" id="KW-0812">Transmembrane</keyword>
<evidence type="ECO:0000313" key="2">
    <source>
        <dbReference type="EMBL" id="SFU51829.1"/>
    </source>
</evidence>
<dbReference type="OrthoDB" id="893974at2"/>
<dbReference type="Proteomes" id="UP000182491">
    <property type="component" value="Unassembled WGS sequence"/>
</dbReference>
<keyword evidence="3" id="KW-1185">Reference proteome</keyword>
<gene>
    <name evidence="2" type="ORF">SAMN04487941_1264</name>
</gene>
<evidence type="ECO:0000256" key="1">
    <source>
        <dbReference type="SAM" id="Phobius"/>
    </source>
</evidence>
<feature type="transmembrane region" description="Helical" evidence="1">
    <location>
        <begin position="20"/>
        <end position="39"/>
    </location>
</feature>